<name>A0A067L7Y5_JATCU</name>
<organism evidence="3 4">
    <name type="scientific">Jatropha curcas</name>
    <name type="common">Barbados nut</name>
    <dbReference type="NCBI Taxonomy" id="180498"/>
    <lineage>
        <taxon>Eukaryota</taxon>
        <taxon>Viridiplantae</taxon>
        <taxon>Streptophyta</taxon>
        <taxon>Embryophyta</taxon>
        <taxon>Tracheophyta</taxon>
        <taxon>Spermatophyta</taxon>
        <taxon>Magnoliopsida</taxon>
        <taxon>eudicotyledons</taxon>
        <taxon>Gunneridae</taxon>
        <taxon>Pentapetalae</taxon>
        <taxon>rosids</taxon>
        <taxon>fabids</taxon>
        <taxon>Malpighiales</taxon>
        <taxon>Euphorbiaceae</taxon>
        <taxon>Crotonoideae</taxon>
        <taxon>Jatropheae</taxon>
        <taxon>Jatropha</taxon>
    </lineage>
</organism>
<dbReference type="SUPFAM" id="SSF54593">
    <property type="entry name" value="Glyoxalase/Bleomycin resistance protein/Dihydroxybiphenyl dioxygenase"/>
    <property type="match status" value="1"/>
</dbReference>
<dbReference type="InterPro" id="IPR037523">
    <property type="entry name" value="VOC_core"/>
</dbReference>
<dbReference type="Gene3D" id="3.10.180.10">
    <property type="entry name" value="2,3-Dihydroxybiphenyl 1,2-Dioxygenase, domain 1"/>
    <property type="match status" value="1"/>
</dbReference>
<dbReference type="STRING" id="180498.A0A067L7Y5"/>
<evidence type="ECO:0000313" key="3">
    <source>
        <dbReference type="EMBL" id="KDP40184.1"/>
    </source>
</evidence>
<dbReference type="PROSITE" id="PS51819">
    <property type="entry name" value="VOC"/>
    <property type="match status" value="1"/>
</dbReference>
<dbReference type="PANTHER" id="PTHR47802">
    <property type="entry name" value="GLYOXALASE FAMILY PROTEIN, EXPRESSED"/>
    <property type="match status" value="1"/>
</dbReference>
<evidence type="ECO:0000313" key="4">
    <source>
        <dbReference type="Proteomes" id="UP000027138"/>
    </source>
</evidence>
<evidence type="ECO:0000256" key="1">
    <source>
        <dbReference type="ARBA" id="ARBA00006643"/>
    </source>
</evidence>
<dbReference type="EMBL" id="KK914334">
    <property type="protein sequence ID" value="KDP40184.1"/>
    <property type="molecule type" value="Genomic_DNA"/>
</dbReference>
<dbReference type="OrthoDB" id="16820at2759"/>
<proteinExistence type="inferred from homology"/>
<dbReference type="Proteomes" id="UP000027138">
    <property type="component" value="Unassembled WGS sequence"/>
</dbReference>
<feature type="domain" description="VOC" evidence="2">
    <location>
        <begin position="8"/>
        <end position="139"/>
    </location>
</feature>
<keyword evidence="4" id="KW-1185">Reference proteome</keyword>
<reference evidence="3 4" key="1">
    <citation type="journal article" date="2014" name="PLoS ONE">
        <title>Global Analysis of Gene Expression Profiles in Physic Nut (Jatropha curcas L.) Seedlings Exposed to Salt Stress.</title>
        <authorList>
            <person name="Zhang L."/>
            <person name="Zhang C."/>
            <person name="Wu P."/>
            <person name="Chen Y."/>
            <person name="Li M."/>
            <person name="Jiang H."/>
            <person name="Wu G."/>
        </authorList>
    </citation>
    <scope>NUCLEOTIDE SEQUENCE [LARGE SCALE GENOMIC DNA]</scope>
    <source>
        <strain evidence="4">cv. GZQX0401</strain>
        <tissue evidence="3">Young leaves</tissue>
    </source>
</reference>
<dbReference type="PANTHER" id="PTHR47802:SF1">
    <property type="entry name" value="GLYOXALASE FAMILY PROTEIN, EXPRESSED"/>
    <property type="match status" value="1"/>
</dbReference>
<sequence length="272" mass="31122">MAVAREASLNHISRESSDIRRLANFYKEIFGFEEIESPDFGEFKVIWLNLPQAFSLHLIERSSITKLPEGPYSATSPVLDPSHLPRGHHICFSVSNFDSFVQTLKIDMLNLAAICQNRWEEATLVRKEMMDVGIKKGAGCSWLTAKNRVHVFQAKDTSHAMNYEIQAMLVKLRMEMKAAGYVPDTNYALYDLEEEEKMTEVWYHSEKIALAFGLIAIPPGVPIRITKNLRICGDCHTAFKFISGIVGREIIVRDNSRFHHFQSSKCSCRDYW</sequence>
<dbReference type="InterPro" id="IPR032867">
    <property type="entry name" value="DYW_dom"/>
</dbReference>
<dbReference type="GO" id="GO:0008270">
    <property type="term" value="F:zinc ion binding"/>
    <property type="evidence" value="ECO:0007669"/>
    <property type="project" value="InterPro"/>
</dbReference>
<evidence type="ECO:0000259" key="2">
    <source>
        <dbReference type="PROSITE" id="PS51819"/>
    </source>
</evidence>
<comment type="similarity">
    <text evidence="1">Belongs to the PPR family. PCMP-H subfamily.</text>
</comment>
<dbReference type="Pfam" id="PF14432">
    <property type="entry name" value="DYW_deaminase"/>
    <property type="match status" value="1"/>
</dbReference>
<dbReference type="AlphaFoldDB" id="A0A067L7Y5"/>
<protein>
    <recommendedName>
        <fullName evidence="2">VOC domain-containing protein</fullName>
    </recommendedName>
</protein>
<dbReference type="InterPro" id="IPR029068">
    <property type="entry name" value="Glyas_Bleomycin-R_OHBP_Dase"/>
</dbReference>
<accession>A0A067L7Y5</accession>
<gene>
    <name evidence="3" type="ORF">JCGZ_02182</name>
</gene>